<organism evidence="2 3">
    <name type="scientific">Acinetobacter brisouii CIP 110357</name>
    <dbReference type="NCBI Taxonomy" id="1341683"/>
    <lineage>
        <taxon>Bacteria</taxon>
        <taxon>Pseudomonadati</taxon>
        <taxon>Pseudomonadota</taxon>
        <taxon>Gammaproteobacteria</taxon>
        <taxon>Moraxellales</taxon>
        <taxon>Moraxellaceae</taxon>
        <taxon>Acinetobacter</taxon>
    </lineage>
</organism>
<dbReference type="Proteomes" id="UP000018418">
    <property type="component" value="Unassembled WGS sequence"/>
</dbReference>
<proteinExistence type="predicted"/>
<keyword evidence="1" id="KW-1133">Transmembrane helix</keyword>
<reference evidence="2 3" key="1">
    <citation type="submission" date="2013-10" db="EMBL/GenBank/DDBJ databases">
        <title>The Genome Sequence of Acinetobacter brisouii CIP 110357.</title>
        <authorList>
            <consortium name="The Broad Institute Genomics Platform"/>
            <consortium name="The Broad Institute Genome Sequencing Center for Infectious Disease"/>
            <person name="Cerqueira G."/>
            <person name="Feldgarden M."/>
            <person name="Courvalin P."/>
            <person name="Grillot-Courvalin C."/>
            <person name="Clermont D."/>
            <person name="Rocha E."/>
            <person name="Yoon E.-J."/>
            <person name="Nemec A."/>
            <person name="Young S.K."/>
            <person name="Zeng Q."/>
            <person name="Gargeya S."/>
            <person name="Fitzgerald M."/>
            <person name="Abouelleil A."/>
            <person name="Alvarado L."/>
            <person name="Berlin A.M."/>
            <person name="Chapman S.B."/>
            <person name="Gainer-Dewar J."/>
            <person name="Goldberg J."/>
            <person name="Gnerre S."/>
            <person name="Griggs A."/>
            <person name="Gujja S."/>
            <person name="Hansen M."/>
            <person name="Howarth C."/>
            <person name="Imamovic A."/>
            <person name="Ireland A."/>
            <person name="Larimer J."/>
            <person name="McCowan C."/>
            <person name="Murphy C."/>
            <person name="Pearson M."/>
            <person name="Poon T.W."/>
            <person name="Priest M."/>
            <person name="Roberts A."/>
            <person name="Saif S."/>
            <person name="Shea T."/>
            <person name="Sykes S."/>
            <person name="Wortman J."/>
            <person name="Nusbaum C."/>
            <person name="Birren B."/>
        </authorList>
    </citation>
    <scope>NUCLEOTIDE SEQUENCE [LARGE SCALE GENOMIC DNA]</scope>
    <source>
        <strain evidence="2 3">CIP 110357</strain>
    </source>
</reference>
<dbReference type="HOGENOM" id="CLU_221037_0_0_6"/>
<evidence type="ECO:0000313" key="3">
    <source>
        <dbReference type="Proteomes" id="UP000018418"/>
    </source>
</evidence>
<dbReference type="EMBL" id="AYEU01000004">
    <property type="protein sequence ID" value="ESK52037.1"/>
    <property type="molecule type" value="Genomic_DNA"/>
</dbReference>
<feature type="transmembrane region" description="Helical" evidence="1">
    <location>
        <begin position="6"/>
        <end position="24"/>
    </location>
</feature>
<accession>V2UPX5</accession>
<name>V2UPX5_9GAMM</name>
<protein>
    <submittedName>
        <fullName evidence="2">Uncharacterized protein</fullName>
    </submittedName>
</protein>
<keyword evidence="1" id="KW-0812">Transmembrane</keyword>
<evidence type="ECO:0000313" key="2">
    <source>
        <dbReference type="EMBL" id="ESK52037.1"/>
    </source>
</evidence>
<keyword evidence="1" id="KW-0472">Membrane</keyword>
<sequence>MTTLELLLTSSSVLMLITIVYAFGQMFNWAIS</sequence>
<comment type="caution">
    <text evidence="2">The sequence shown here is derived from an EMBL/GenBank/DDBJ whole genome shotgun (WGS) entry which is preliminary data.</text>
</comment>
<keyword evidence="3" id="KW-1185">Reference proteome</keyword>
<gene>
    <name evidence="2" type="ORF">P255_01133</name>
</gene>
<evidence type="ECO:0000256" key="1">
    <source>
        <dbReference type="SAM" id="Phobius"/>
    </source>
</evidence>
<dbReference type="AlphaFoldDB" id="V2UPX5"/>